<evidence type="ECO:0000313" key="1">
    <source>
        <dbReference type="EMBL" id="CAK80133.1"/>
    </source>
</evidence>
<dbReference type="AlphaFoldDB" id="A0DAR6"/>
<accession>A0DAR6</accession>
<evidence type="ECO:0008006" key="3">
    <source>
        <dbReference type="Google" id="ProtNLM"/>
    </source>
</evidence>
<dbReference type="InParanoid" id="A0DAR6"/>
<dbReference type="Proteomes" id="UP000000600">
    <property type="component" value="Unassembled WGS sequence"/>
</dbReference>
<sequence>MNYGMDADIWSLGIMLIESLSGQQTFKYCQLIKQEKELLLDSINETNLRIIAKQTNENDQKYNEQVFHQWLRLKFKQ</sequence>
<dbReference type="InterPro" id="IPR011009">
    <property type="entry name" value="Kinase-like_dom_sf"/>
</dbReference>
<dbReference type="OrthoDB" id="10252354at2759"/>
<keyword evidence="2" id="KW-1185">Reference proteome</keyword>
<dbReference type="HOGENOM" id="CLU_2643332_0_0_1"/>
<dbReference type="Gene3D" id="1.10.510.10">
    <property type="entry name" value="Transferase(Phosphotransferase) domain 1"/>
    <property type="match status" value="1"/>
</dbReference>
<dbReference type="KEGG" id="ptm:GSPATT00015040001"/>
<dbReference type="SUPFAM" id="SSF56112">
    <property type="entry name" value="Protein kinase-like (PK-like)"/>
    <property type="match status" value="1"/>
</dbReference>
<evidence type="ECO:0000313" key="2">
    <source>
        <dbReference type="Proteomes" id="UP000000600"/>
    </source>
</evidence>
<dbReference type="EMBL" id="CT868352">
    <property type="protein sequence ID" value="CAK80133.1"/>
    <property type="molecule type" value="Genomic_DNA"/>
</dbReference>
<organism evidence="1 2">
    <name type="scientific">Paramecium tetraurelia</name>
    <dbReference type="NCBI Taxonomy" id="5888"/>
    <lineage>
        <taxon>Eukaryota</taxon>
        <taxon>Sar</taxon>
        <taxon>Alveolata</taxon>
        <taxon>Ciliophora</taxon>
        <taxon>Intramacronucleata</taxon>
        <taxon>Oligohymenophorea</taxon>
        <taxon>Peniculida</taxon>
        <taxon>Parameciidae</taxon>
        <taxon>Paramecium</taxon>
    </lineage>
</organism>
<name>A0DAR6_PARTE</name>
<gene>
    <name evidence="1" type="ORF">GSPATT00015040001</name>
</gene>
<dbReference type="GeneID" id="5033315"/>
<proteinExistence type="predicted"/>
<dbReference type="RefSeq" id="XP_001447530.1">
    <property type="nucleotide sequence ID" value="XM_001447493.1"/>
</dbReference>
<reference evidence="1 2" key="1">
    <citation type="journal article" date="2006" name="Nature">
        <title>Global trends of whole-genome duplications revealed by the ciliate Paramecium tetraurelia.</title>
        <authorList>
            <consortium name="Genoscope"/>
            <person name="Aury J.-M."/>
            <person name="Jaillon O."/>
            <person name="Duret L."/>
            <person name="Noel B."/>
            <person name="Jubin C."/>
            <person name="Porcel B.M."/>
            <person name="Segurens B."/>
            <person name="Daubin V."/>
            <person name="Anthouard V."/>
            <person name="Aiach N."/>
            <person name="Arnaiz O."/>
            <person name="Billaut A."/>
            <person name="Beisson J."/>
            <person name="Blanc I."/>
            <person name="Bouhouche K."/>
            <person name="Camara F."/>
            <person name="Duharcourt S."/>
            <person name="Guigo R."/>
            <person name="Gogendeau D."/>
            <person name="Katinka M."/>
            <person name="Keller A.-M."/>
            <person name="Kissmehl R."/>
            <person name="Klotz C."/>
            <person name="Koll F."/>
            <person name="Le Moue A."/>
            <person name="Lepere C."/>
            <person name="Malinsky S."/>
            <person name="Nowacki M."/>
            <person name="Nowak J.K."/>
            <person name="Plattner H."/>
            <person name="Poulain J."/>
            <person name="Ruiz F."/>
            <person name="Serrano V."/>
            <person name="Zagulski M."/>
            <person name="Dessen P."/>
            <person name="Betermier M."/>
            <person name="Weissenbach J."/>
            <person name="Scarpelli C."/>
            <person name="Schachter V."/>
            <person name="Sperling L."/>
            <person name="Meyer E."/>
            <person name="Cohen J."/>
            <person name="Wincker P."/>
        </authorList>
    </citation>
    <scope>NUCLEOTIDE SEQUENCE [LARGE SCALE GENOMIC DNA]</scope>
    <source>
        <strain evidence="1 2">Stock d4-2</strain>
    </source>
</reference>
<protein>
    <recommendedName>
        <fullName evidence="3">Protein kinase domain-containing protein</fullName>
    </recommendedName>
</protein>